<proteinExistence type="predicted"/>
<keyword evidence="2" id="KW-1185">Reference proteome</keyword>
<dbReference type="EMBL" id="CM047738">
    <property type="protein sequence ID" value="KAJ0047172.1"/>
    <property type="molecule type" value="Genomic_DNA"/>
</dbReference>
<gene>
    <name evidence="1" type="ORF">Pint_05287</name>
</gene>
<organism evidence="1 2">
    <name type="scientific">Pistacia integerrima</name>
    <dbReference type="NCBI Taxonomy" id="434235"/>
    <lineage>
        <taxon>Eukaryota</taxon>
        <taxon>Viridiplantae</taxon>
        <taxon>Streptophyta</taxon>
        <taxon>Embryophyta</taxon>
        <taxon>Tracheophyta</taxon>
        <taxon>Spermatophyta</taxon>
        <taxon>Magnoliopsida</taxon>
        <taxon>eudicotyledons</taxon>
        <taxon>Gunneridae</taxon>
        <taxon>Pentapetalae</taxon>
        <taxon>rosids</taxon>
        <taxon>malvids</taxon>
        <taxon>Sapindales</taxon>
        <taxon>Anacardiaceae</taxon>
        <taxon>Pistacia</taxon>
    </lineage>
</organism>
<reference evidence="2" key="1">
    <citation type="journal article" date="2023" name="G3 (Bethesda)">
        <title>Genome assembly and association tests identify interacting loci associated with vigor, precocity, and sex in interspecific pistachio rootstocks.</title>
        <authorList>
            <person name="Palmer W."/>
            <person name="Jacygrad E."/>
            <person name="Sagayaradj S."/>
            <person name="Cavanaugh K."/>
            <person name="Han R."/>
            <person name="Bertier L."/>
            <person name="Beede B."/>
            <person name="Kafkas S."/>
            <person name="Golino D."/>
            <person name="Preece J."/>
            <person name="Michelmore R."/>
        </authorList>
    </citation>
    <scope>NUCLEOTIDE SEQUENCE [LARGE SCALE GENOMIC DNA]</scope>
</reference>
<accession>A0ACC0ZAB7</accession>
<comment type="caution">
    <text evidence="1">The sequence shown here is derived from an EMBL/GenBank/DDBJ whole genome shotgun (WGS) entry which is preliminary data.</text>
</comment>
<name>A0ACC0ZAB7_9ROSI</name>
<sequence>MLTWLFSDPFKNRKLEAIRTIKMMILVGQMVRLMKRGMRIRSLMIPMLKMLRMMTMKMRRTITTLVSNMIPMFFQVMRHTQEQFRLLKKEKWLLDC</sequence>
<protein>
    <submittedName>
        <fullName evidence="1">Uncharacterized protein</fullName>
    </submittedName>
</protein>
<evidence type="ECO:0000313" key="2">
    <source>
        <dbReference type="Proteomes" id="UP001163603"/>
    </source>
</evidence>
<evidence type="ECO:0000313" key="1">
    <source>
        <dbReference type="EMBL" id="KAJ0047172.1"/>
    </source>
</evidence>
<dbReference type="Proteomes" id="UP001163603">
    <property type="component" value="Chromosome 3"/>
</dbReference>